<dbReference type="PANTHER" id="PTHR42693">
    <property type="entry name" value="ARYLSULFATASE FAMILY MEMBER"/>
    <property type="match status" value="1"/>
</dbReference>
<dbReference type="PANTHER" id="PTHR42693:SF42">
    <property type="entry name" value="ARYLSULFATASE G"/>
    <property type="match status" value="1"/>
</dbReference>
<dbReference type="Gene3D" id="3.40.720.10">
    <property type="entry name" value="Alkaline Phosphatase, subunit A"/>
    <property type="match status" value="1"/>
</dbReference>
<dbReference type="RefSeq" id="WP_236696653.1">
    <property type="nucleotide sequence ID" value="NZ_LECT01000048.1"/>
</dbReference>
<gene>
    <name evidence="9" type="ORF">RISK_005986</name>
</gene>
<evidence type="ECO:0000256" key="3">
    <source>
        <dbReference type="ARBA" id="ARBA00022723"/>
    </source>
</evidence>
<dbReference type="Pfam" id="PF00884">
    <property type="entry name" value="Sulfatase"/>
    <property type="match status" value="1"/>
</dbReference>
<dbReference type="SUPFAM" id="SSF53649">
    <property type="entry name" value="Alkaline phosphatase-like"/>
    <property type="match status" value="1"/>
</dbReference>
<keyword evidence="3" id="KW-0479">Metal-binding</keyword>
<keyword evidence="10" id="KW-1185">Reference proteome</keyword>
<dbReference type="InterPro" id="IPR024607">
    <property type="entry name" value="Sulfatase_CS"/>
</dbReference>
<dbReference type="EMBL" id="LECT01000048">
    <property type="protein sequence ID" value="KLU01802.1"/>
    <property type="molecule type" value="Genomic_DNA"/>
</dbReference>
<evidence type="ECO:0000313" key="10">
    <source>
        <dbReference type="Proteomes" id="UP000036367"/>
    </source>
</evidence>
<keyword evidence="4 7" id="KW-0732">Signal</keyword>
<keyword evidence="6" id="KW-0106">Calcium</keyword>
<dbReference type="Proteomes" id="UP000036367">
    <property type="component" value="Unassembled WGS sequence"/>
</dbReference>
<accession>A0A0J1B4Z1</accession>
<feature type="signal peptide" evidence="7">
    <location>
        <begin position="1"/>
        <end position="30"/>
    </location>
</feature>
<proteinExistence type="inferred from homology"/>
<feature type="domain" description="Sulfatase N-terminal" evidence="8">
    <location>
        <begin position="34"/>
        <end position="366"/>
    </location>
</feature>
<evidence type="ECO:0000256" key="7">
    <source>
        <dbReference type="SAM" id="SignalP"/>
    </source>
</evidence>
<evidence type="ECO:0000313" key="9">
    <source>
        <dbReference type="EMBL" id="KLU01802.1"/>
    </source>
</evidence>
<feature type="chain" id="PRO_5005248403" evidence="7">
    <location>
        <begin position="31"/>
        <end position="540"/>
    </location>
</feature>
<dbReference type="Gene3D" id="3.30.1120.10">
    <property type="match status" value="1"/>
</dbReference>
<dbReference type="InterPro" id="IPR000917">
    <property type="entry name" value="Sulfatase_N"/>
</dbReference>
<evidence type="ECO:0000256" key="6">
    <source>
        <dbReference type="ARBA" id="ARBA00022837"/>
    </source>
</evidence>
<evidence type="ECO:0000256" key="5">
    <source>
        <dbReference type="ARBA" id="ARBA00022801"/>
    </source>
</evidence>
<comment type="cofactor">
    <cofactor evidence="1">
        <name>Ca(2+)</name>
        <dbReference type="ChEBI" id="CHEBI:29108"/>
    </cofactor>
</comment>
<keyword evidence="5 9" id="KW-0378">Hydrolase</keyword>
<protein>
    <submittedName>
        <fullName evidence="9">Arylsulfatase</fullName>
        <ecNumber evidence="9">3.1.6.1</ecNumber>
    </submittedName>
</protein>
<dbReference type="PATRIC" id="fig|595434.4.peg.5685"/>
<comment type="similarity">
    <text evidence="2">Belongs to the sulfatase family.</text>
</comment>
<evidence type="ECO:0000256" key="2">
    <source>
        <dbReference type="ARBA" id="ARBA00008779"/>
    </source>
</evidence>
<dbReference type="InterPro" id="IPR050738">
    <property type="entry name" value="Sulfatase"/>
</dbReference>
<evidence type="ECO:0000256" key="1">
    <source>
        <dbReference type="ARBA" id="ARBA00001913"/>
    </source>
</evidence>
<dbReference type="GO" id="GO:0046872">
    <property type="term" value="F:metal ion binding"/>
    <property type="evidence" value="ECO:0007669"/>
    <property type="project" value="UniProtKB-KW"/>
</dbReference>
<sequence>MSKGKNTMALTQAALLALFGLVATVTTVRAADQPNIVVLISDDTGYGDLGCYGGGAGRGMPTPNLDRLADEGMQFWSFYGQASCTAGRAAMITGRYPNRSGMTTVAFQGQGGGLPAAEWTYASILKKAGYNTFFAGKWHLGEDDYAMPTAHGFDVMRNAFLYHLNAYTYPLESFNPSMEPELREAFAKITTGILDGEAGKPAREVAKVTDDNIAEIDVMTTKASIEYLEKFAKEDKPFLMSINFAKNHQPNLPAEGYELKSPAKSKYGDCVVELDDNIGKIMDKIRELGIDDNTLVFYTVDNGAWQDVHPDAGYTPFRGSKGTAREGGHRVPAIAWWPGKIKPDTDSHEIVGGLDMLATFASVAGIELPKQDREGEPIVFDSQDMTPLLTGKADEWTRNKWYYFTESDLSPDAIRFGKWKAVFNQRGDNGAQAGSDAPGAELGWRGPQKYAATVPAVYDLWQDPQERYDLFMNSFTEKTWTMVLFNKATSELMQTYEKNPPRKLQSETYTGPMTIERFRKVDEIKSLLKKKGIDLKELQD</sequence>
<dbReference type="CDD" id="cd16142">
    <property type="entry name" value="ARS_like"/>
    <property type="match status" value="1"/>
</dbReference>
<dbReference type="GO" id="GO:0004065">
    <property type="term" value="F:arylsulfatase activity"/>
    <property type="evidence" value="ECO:0007669"/>
    <property type="project" value="UniProtKB-EC"/>
</dbReference>
<evidence type="ECO:0000259" key="8">
    <source>
        <dbReference type="Pfam" id="PF00884"/>
    </source>
</evidence>
<name>A0A0J1B4Z1_RHOIS</name>
<dbReference type="PROSITE" id="PS00149">
    <property type="entry name" value="SULFATASE_2"/>
    <property type="match status" value="1"/>
</dbReference>
<dbReference type="AlphaFoldDB" id="A0A0J1B4Z1"/>
<dbReference type="Pfam" id="PF14707">
    <property type="entry name" value="Sulfatase_C"/>
    <property type="match status" value="1"/>
</dbReference>
<dbReference type="STRING" id="595434.RISK_005986"/>
<dbReference type="EC" id="3.1.6.1" evidence="9"/>
<organism evidence="9 10">
    <name type="scientific">Rhodopirellula islandica</name>
    <dbReference type="NCBI Taxonomy" id="595434"/>
    <lineage>
        <taxon>Bacteria</taxon>
        <taxon>Pseudomonadati</taxon>
        <taxon>Planctomycetota</taxon>
        <taxon>Planctomycetia</taxon>
        <taxon>Pirellulales</taxon>
        <taxon>Pirellulaceae</taxon>
        <taxon>Rhodopirellula</taxon>
    </lineage>
</organism>
<comment type="caution">
    <text evidence="9">The sequence shown here is derived from an EMBL/GenBank/DDBJ whole genome shotgun (WGS) entry which is preliminary data.</text>
</comment>
<reference evidence="9" key="1">
    <citation type="submission" date="2015-05" db="EMBL/GenBank/DDBJ databases">
        <title>Permanent draft genome of Rhodopirellula islandicus K833.</title>
        <authorList>
            <person name="Kizina J."/>
            <person name="Richter M."/>
            <person name="Glockner F.O."/>
            <person name="Harder J."/>
        </authorList>
    </citation>
    <scope>NUCLEOTIDE SEQUENCE [LARGE SCALE GENOMIC DNA]</scope>
    <source>
        <strain evidence="9">K833</strain>
    </source>
</reference>
<dbReference type="InterPro" id="IPR017850">
    <property type="entry name" value="Alkaline_phosphatase_core_sf"/>
</dbReference>
<evidence type="ECO:0000256" key="4">
    <source>
        <dbReference type="ARBA" id="ARBA00022729"/>
    </source>
</evidence>